<organism evidence="7 8">
    <name type="scientific">Paenibacillus rhizovicinus</name>
    <dbReference type="NCBI Taxonomy" id="2704463"/>
    <lineage>
        <taxon>Bacteria</taxon>
        <taxon>Bacillati</taxon>
        <taxon>Bacillota</taxon>
        <taxon>Bacilli</taxon>
        <taxon>Bacillales</taxon>
        <taxon>Paenibacillaceae</taxon>
        <taxon>Paenibacillus</taxon>
    </lineage>
</organism>
<evidence type="ECO:0000259" key="5">
    <source>
        <dbReference type="PROSITE" id="PS01124"/>
    </source>
</evidence>
<dbReference type="Gene3D" id="1.10.10.60">
    <property type="entry name" value="Homeodomain-like"/>
    <property type="match status" value="2"/>
</dbReference>
<dbReference type="SMART" id="SM00342">
    <property type="entry name" value="HTH_ARAC"/>
    <property type="match status" value="1"/>
</dbReference>
<keyword evidence="3" id="KW-0804">Transcription</keyword>
<dbReference type="SUPFAM" id="SSF52172">
    <property type="entry name" value="CheY-like"/>
    <property type="match status" value="1"/>
</dbReference>
<evidence type="ECO:0000313" key="7">
    <source>
        <dbReference type="EMBL" id="QHW31899.1"/>
    </source>
</evidence>
<dbReference type="PROSITE" id="PS50110">
    <property type="entry name" value="RESPONSE_REGULATORY"/>
    <property type="match status" value="1"/>
</dbReference>
<evidence type="ECO:0000313" key="8">
    <source>
        <dbReference type="Proteomes" id="UP000479114"/>
    </source>
</evidence>
<dbReference type="InterPro" id="IPR018060">
    <property type="entry name" value="HTH_AraC"/>
</dbReference>
<dbReference type="SUPFAM" id="SSF46689">
    <property type="entry name" value="Homeodomain-like"/>
    <property type="match status" value="2"/>
</dbReference>
<dbReference type="Pfam" id="PF12833">
    <property type="entry name" value="HTH_18"/>
    <property type="match status" value="1"/>
</dbReference>
<dbReference type="InterPro" id="IPR020449">
    <property type="entry name" value="Tscrpt_reg_AraC-type_HTH"/>
</dbReference>
<dbReference type="GO" id="GO:0000160">
    <property type="term" value="P:phosphorelay signal transduction system"/>
    <property type="evidence" value="ECO:0007669"/>
    <property type="project" value="InterPro"/>
</dbReference>
<gene>
    <name evidence="7" type="ORF">GZH47_14345</name>
</gene>
<reference evidence="7 8" key="1">
    <citation type="submission" date="2020-02" db="EMBL/GenBank/DDBJ databases">
        <title>Paenibacillus sp. nov., isolated from rhizosphere soil of tomato.</title>
        <authorList>
            <person name="Weon H.-Y."/>
            <person name="Lee S.A."/>
        </authorList>
    </citation>
    <scope>NUCLEOTIDE SEQUENCE [LARGE SCALE GENOMIC DNA]</scope>
    <source>
        <strain evidence="7 8">14171R-81</strain>
    </source>
</reference>
<dbReference type="Gene3D" id="3.40.50.2300">
    <property type="match status" value="1"/>
</dbReference>
<dbReference type="GO" id="GO:0043565">
    <property type="term" value="F:sequence-specific DNA binding"/>
    <property type="evidence" value="ECO:0007669"/>
    <property type="project" value="InterPro"/>
</dbReference>
<proteinExistence type="predicted"/>
<name>A0A6C0P0C0_9BACL</name>
<dbReference type="InterPro" id="IPR011006">
    <property type="entry name" value="CheY-like_superfamily"/>
</dbReference>
<dbReference type="Pfam" id="PF00072">
    <property type="entry name" value="Response_reg"/>
    <property type="match status" value="1"/>
</dbReference>
<dbReference type="KEGG" id="prz:GZH47_14345"/>
<accession>A0A6C0P0C0</accession>
<dbReference type="CDD" id="cd17536">
    <property type="entry name" value="REC_YesN-like"/>
    <property type="match status" value="1"/>
</dbReference>
<evidence type="ECO:0000256" key="1">
    <source>
        <dbReference type="ARBA" id="ARBA00023015"/>
    </source>
</evidence>
<dbReference type="PANTHER" id="PTHR43280:SF2">
    <property type="entry name" value="HTH-TYPE TRANSCRIPTIONAL REGULATOR EXSA"/>
    <property type="match status" value="1"/>
</dbReference>
<dbReference type="EMBL" id="CP048286">
    <property type="protein sequence ID" value="QHW31899.1"/>
    <property type="molecule type" value="Genomic_DNA"/>
</dbReference>
<sequence>MNRLLLVDDEPSIVDGLMQHFQETQPELDICKAYSADEALDIARRTKIDLLISDISMPGMNGLQLIEEIAVFWPSCRVILLTGHSEFEYVHTAIRRNADNYILKTEGIEPISAAVRAAIAKLDEENGRRALLAQAQQQMTVAEPLLKKAFFEALLLGEQAADIAGEWHFAGLNIRLDRGRPMLMVLGKADSWDEKLSYTKRMDVLYSIQNLFAHRLSALLKEERIVHDRAELVWFIQPEEAAVAFADAEGGTDWRGVITYMKGILETVQNDCRDMFGVSASFGIGGGAVDWADIGGQYELLKASLKRLAYYGQQMAILDLGIPDVYRHEAVKPAAANAADFNKRVAALQKHLHAGDEQAAADVTSELFGSLKGNVSGHYMLGLERYYSLLHAVISHMNDTDYPDKADSGLRMASLPGAELPVEWDSAQRQFMELVISICLRRREQVERGENLLCERIHRFIHENLGGDLSLARIAESVFFNPSYLSRCYKQLTGRNLSEYINAAKTEAAVAMLAETPLKISEIALRLGFESPSYFTAFFRKMKEVSPQEYRDTYGHAR</sequence>
<dbReference type="RefSeq" id="WP_162640705.1">
    <property type="nucleotide sequence ID" value="NZ_CP048286.1"/>
</dbReference>
<dbReference type="InterPro" id="IPR001789">
    <property type="entry name" value="Sig_transdc_resp-reg_receiver"/>
</dbReference>
<evidence type="ECO:0000256" key="2">
    <source>
        <dbReference type="ARBA" id="ARBA00023125"/>
    </source>
</evidence>
<dbReference type="AlphaFoldDB" id="A0A6C0P0C0"/>
<protein>
    <submittedName>
        <fullName evidence="7">Response regulator</fullName>
    </submittedName>
</protein>
<keyword evidence="1" id="KW-0805">Transcription regulation</keyword>
<evidence type="ECO:0000256" key="4">
    <source>
        <dbReference type="PROSITE-ProRule" id="PRU00169"/>
    </source>
</evidence>
<dbReference type="Proteomes" id="UP000479114">
    <property type="component" value="Chromosome"/>
</dbReference>
<keyword evidence="8" id="KW-1185">Reference proteome</keyword>
<evidence type="ECO:0000259" key="6">
    <source>
        <dbReference type="PROSITE" id="PS50110"/>
    </source>
</evidence>
<dbReference type="PRINTS" id="PR00032">
    <property type="entry name" value="HTHARAC"/>
</dbReference>
<dbReference type="PROSITE" id="PS01124">
    <property type="entry name" value="HTH_ARAC_FAMILY_2"/>
    <property type="match status" value="1"/>
</dbReference>
<dbReference type="GO" id="GO:0003700">
    <property type="term" value="F:DNA-binding transcription factor activity"/>
    <property type="evidence" value="ECO:0007669"/>
    <property type="project" value="InterPro"/>
</dbReference>
<keyword evidence="4" id="KW-0597">Phosphoprotein</keyword>
<feature type="domain" description="HTH araC/xylS-type" evidence="5">
    <location>
        <begin position="455"/>
        <end position="553"/>
    </location>
</feature>
<dbReference type="PANTHER" id="PTHR43280">
    <property type="entry name" value="ARAC-FAMILY TRANSCRIPTIONAL REGULATOR"/>
    <property type="match status" value="1"/>
</dbReference>
<feature type="modified residue" description="4-aspartylphosphate" evidence="4">
    <location>
        <position position="54"/>
    </location>
</feature>
<dbReference type="InterPro" id="IPR009057">
    <property type="entry name" value="Homeodomain-like_sf"/>
</dbReference>
<keyword evidence="2" id="KW-0238">DNA-binding</keyword>
<dbReference type="SMART" id="SM00448">
    <property type="entry name" value="REC"/>
    <property type="match status" value="1"/>
</dbReference>
<feature type="domain" description="Response regulatory" evidence="6">
    <location>
        <begin position="3"/>
        <end position="119"/>
    </location>
</feature>
<evidence type="ECO:0000256" key="3">
    <source>
        <dbReference type="ARBA" id="ARBA00023163"/>
    </source>
</evidence>